<evidence type="ECO:0000313" key="2">
    <source>
        <dbReference type="EMBL" id="MBY8824212.1"/>
    </source>
</evidence>
<name>A0ABS7PS95_9SPHN</name>
<evidence type="ECO:0000313" key="3">
    <source>
        <dbReference type="Proteomes" id="UP000706039"/>
    </source>
</evidence>
<keyword evidence="1" id="KW-0812">Transmembrane</keyword>
<dbReference type="EMBL" id="JAINVV010000008">
    <property type="protein sequence ID" value="MBY8824212.1"/>
    <property type="molecule type" value="Genomic_DNA"/>
</dbReference>
<protein>
    <submittedName>
        <fullName evidence="2">PepSY domain-containing protein</fullName>
    </submittedName>
</protein>
<keyword evidence="1" id="KW-1133">Transmembrane helix</keyword>
<evidence type="ECO:0000256" key="1">
    <source>
        <dbReference type="SAM" id="Phobius"/>
    </source>
</evidence>
<dbReference type="Proteomes" id="UP000706039">
    <property type="component" value="Unassembled WGS sequence"/>
</dbReference>
<feature type="transmembrane region" description="Helical" evidence="1">
    <location>
        <begin position="321"/>
        <end position="343"/>
    </location>
</feature>
<sequence length="354" mass="38578">MRMIDLLHRWIGGTIGVLLMLLGLSGVALVHRHSWIMLPHAGETGPQSAERVAVLAQAVMSHGTPPRSTLFAGEAFGLSRLSWPDGGGAYVDWAGNAVARWNDAWGRPELWLFEFHHYLLAGDAGKMATGIAGIAGIALVLMGVILWWRTRRSFEFRLWPKRVSRPAIVRHHRDLGILLAPVLLLSLVTGATLIFRPIANILFGPGANAAIQATLDDPAAPPGAVSPDLDWHAMILTAHARFPDAEIRALILPAKPGAPITVRMRRPFEWLPNGRTMIWFAPATGAVIGARDAEDLPWQARAFNLLYPLHSASGTGLAHRLLMTLSGLGLALLGSFAVWSFWFRRPPAPVRARA</sequence>
<accession>A0ABS7PS95</accession>
<feature type="transmembrane region" description="Helical" evidence="1">
    <location>
        <begin position="175"/>
        <end position="195"/>
    </location>
</feature>
<reference evidence="2 3" key="1">
    <citation type="submission" date="2021-08" db="EMBL/GenBank/DDBJ databases">
        <authorList>
            <person name="Tuo L."/>
        </authorList>
    </citation>
    <scope>NUCLEOTIDE SEQUENCE [LARGE SCALE GENOMIC DNA]</scope>
    <source>
        <strain evidence="2 3">JCM 31229</strain>
    </source>
</reference>
<gene>
    <name evidence="2" type="ORF">K7G82_18045</name>
</gene>
<feature type="transmembrane region" description="Helical" evidence="1">
    <location>
        <begin position="127"/>
        <end position="148"/>
    </location>
</feature>
<keyword evidence="1" id="KW-0472">Membrane</keyword>
<dbReference type="InterPro" id="IPR005625">
    <property type="entry name" value="PepSY-ass_TM"/>
</dbReference>
<organism evidence="2 3">
    <name type="scientific">Sphingomonas colocasiae</name>
    <dbReference type="NCBI Taxonomy" id="1848973"/>
    <lineage>
        <taxon>Bacteria</taxon>
        <taxon>Pseudomonadati</taxon>
        <taxon>Pseudomonadota</taxon>
        <taxon>Alphaproteobacteria</taxon>
        <taxon>Sphingomonadales</taxon>
        <taxon>Sphingomonadaceae</taxon>
        <taxon>Sphingomonas</taxon>
    </lineage>
</organism>
<feature type="transmembrane region" description="Helical" evidence="1">
    <location>
        <begin position="7"/>
        <end position="30"/>
    </location>
</feature>
<comment type="caution">
    <text evidence="2">The sequence shown here is derived from an EMBL/GenBank/DDBJ whole genome shotgun (WGS) entry which is preliminary data.</text>
</comment>
<dbReference type="PANTHER" id="PTHR34219">
    <property type="entry name" value="IRON-REGULATED INNER MEMBRANE PROTEIN-RELATED"/>
    <property type="match status" value="1"/>
</dbReference>
<proteinExistence type="predicted"/>
<dbReference type="Pfam" id="PF03929">
    <property type="entry name" value="PepSY_TM"/>
    <property type="match status" value="1"/>
</dbReference>
<keyword evidence="3" id="KW-1185">Reference proteome</keyword>